<keyword evidence="1" id="KW-0677">Repeat</keyword>
<dbReference type="Pfam" id="PF13432">
    <property type="entry name" value="TPR_16"/>
    <property type="match status" value="2"/>
</dbReference>
<feature type="repeat" description="TPR" evidence="3">
    <location>
        <begin position="506"/>
        <end position="539"/>
    </location>
</feature>
<dbReference type="SUPFAM" id="SSF48452">
    <property type="entry name" value="TPR-like"/>
    <property type="match status" value="1"/>
</dbReference>
<proteinExistence type="predicted"/>
<protein>
    <recommendedName>
        <fullName evidence="6">Tetratricopeptide repeat protein</fullName>
    </recommendedName>
</protein>
<organism evidence="4 5">
    <name type="scientific">Nonomuraea cavernae</name>
    <dbReference type="NCBI Taxonomy" id="2045107"/>
    <lineage>
        <taxon>Bacteria</taxon>
        <taxon>Bacillati</taxon>
        <taxon>Actinomycetota</taxon>
        <taxon>Actinomycetes</taxon>
        <taxon>Streptosporangiales</taxon>
        <taxon>Streptosporangiaceae</taxon>
        <taxon>Nonomuraea</taxon>
    </lineage>
</organism>
<dbReference type="PANTHER" id="PTHR44858:SF1">
    <property type="entry name" value="UDP-N-ACETYLGLUCOSAMINE--PEPTIDE N-ACETYLGLUCOSAMINYLTRANSFERASE SPINDLY-RELATED"/>
    <property type="match status" value="1"/>
</dbReference>
<dbReference type="SMART" id="SM00028">
    <property type="entry name" value="TPR"/>
    <property type="match status" value="7"/>
</dbReference>
<name>A0A917Z9H2_9ACTN</name>
<evidence type="ECO:0000313" key="4">
    <source>
        <dbReference type="EMBL" id="GGO78766.1"/>
    </source>
</evidence>
<feature type="repeat" description="TPR" evidence="3">
    <location>
        <begin position="370"/>
        <end position="403"/>
    </location>
</feature>
<dbReference type="InterPro" id="IPR011990">
    <property type="entry name" value="TPR-like_helical_dom_sf"/>
</dbReference>
<dbReference type="InterPro" id="IPR050498">
    <property type="entry name" value="Ycf3"/>
</dbReference>
<reference evidence="4" key="2">
    <citation type="submission" date="2020-09" db="EMBL/GenBank/DDBJ databases">
        <authorList>
            <person name="Sun Q."/>
            <person name="Zhou Y."/>
        </authorList>
    </citation>
    <scope>NUCLEOTIDE SEQUENCE</scope>
    <source>
        <strain evidence="4">CGMCC 4.7368</strain>
    </source>
</reference>
<dbReference type="PANTHER" id="PTHR44858">
    <property type="entry name" value="TETRATRICOPEPTIDE REPEAT PROTEIN 6"/>
    <property type="match status" value="1"/>
</dbReference>
<feature type="repeat" description="TPR" evidence="3">
    <location>
        <begin position="472"/>
        <end position="505"/>
    </location>
</feature>
<dbReference type="Gene3D" id="1.25.40.10">
    <property type="entry name" value="Tetratricopeptide repeat domain"/>
    <property type="match status" value="3"/>
</dbReference>
<accession>A0A917Z9H2</accession>
<feature type="repeat" description="TPR" evidence="3">
    <location>
        <begin position="404"/>
        <end position="437"/>
    </location>
</feature>
<dbReference type="InterPro" id="IPR019734">
    <property type="entry name" value="TPR_rpt"/>
</dbReference>
<keyword evidence="2 3" id="KW-0802">TPR repeat</keyword>
<dbReference type="AlphaFoldDB" id="A0A917Z9H2"/>
<dbReference type="EMBL" id="BMNH01000026">
    <property type="protein sequence ID" value="GGO78766.1"/>
    <property type="molecule type" value="Genomic_DNA"/>
</dbReference>
<reference evidence="4" key="1">
    <citation type="journal article" date="2014" name="Int. J. Syst. Evol. Microbiol.">
        <title>Complete genome sequence of Corynebacterium casei LMG S-19264T (=DSM 44701T), isolated from a smear-ripened cheese.</title>
        <authorList>
            <consortium name="US DOE Joint Genome Institute (JGI-PGF)"/>
            <person name="Walter F."/>
            <person name="Albersmeier A."/>
            <person name="Kalinowski J."/>
            <person name="Ruckert C."/>
        </authorList>
    </citation>
    <scope>NUCLEOTIDE SEQUENCE</scope>
    <source>
        <strain evidence="4">CGMCC 4.7368</strain>
    </source>
</reference>
<comment type="caution">
    <text evidence="4">The sequence shown here is derived from an EMBL/GenBank/DDBJ whole genome shotgun (WGS) entry which is preliminary data.</text>
</comment>
<dbReference type="Proteomes" id="UP000646523">
    <property type="component" value="Unassembled WGS sequence"/>
</dbReference>
<evidence type="ECO:0008006" key="6">
    <source>
        <dbReference type="Google" id="ProtNLM"/>
    </source>
</evidence>
<evidence type="ECO:0000313" key="5">
    <source>
        <dbReference type="Proteomes" id="UP000646523"/>
    </source>
</evidence>
<sequence length="569" mass="61732">MTEGGSHLRAQGVPDARSGAVRLLMPMIDGHRGPHGPYTVGSALLHHLVPPALERSPGEVAAHDIEIRAVAPGLRDRVAVRRVTVDADLPDEERILVPAPRRTLRLANGVTEFVRAVVPAGRTLVVCNGAEADPTDTELLEVMARRIPPRLLTIVVQPDGPRPPDDTRDAGTLWELVDRCVREGFLHAVVELGRRGLTRTEPGGPPWWRFAQRTATALGGLGRVHEAREVWGRVRRASQDPAMHAAAAYGMAMLEARHPDPARRDLAAARGWINEAIAISGLLPDPVERAFKLGFDRNGLALIELREGRRAAALALVESALELARELGERHPVHRMVLLANRARLLAGFGRDKEALDDYAAAIAIDPMFPDHHLDRGNLLVRLGRHDEALEDYECAMRAGPPLPEAHYNRAELRITRGDLDGALADLDRVIDLDPSYLDARVNRAGLLAGLDRDEEARAEVTAGLALAPGDPHLLVVLGQLETAAGRLEEARRALDRAVEAAPSLASAWGSRGVLRFAEGDPEGALEDLSQAIGLEPMPDLYANRAVALRALGRTAEADADEERASRRP</sequence>
<evidence type="ECO:0000256" key="3">
    <source>
        <dbReference type="PROSITE-ProRule" id="PRU00339"/>
    </source>
</evidence>
<gene>
    <name evidence="4" type="ORF">GCM10012289_61500</name>
</gene>
<keyword evidence="5" id="KW-1185">Reference proteome</keyword>
<evidence type="ECO:0000256" key="2">
    <source>
        <dbReference type="ARBA" id="ARBA00022803"/>
    </source>
</evidence>
<evidence type="ECO:0000256" key="1">
    <source>
        <dbReference type="ARBA" id="ARBA00022737"/>
    </source>
</evidence>
<dbReference type="PROSITE" id="PS50005">
    <property type="entry name" value="TPR"/>
    <property type="match status" value="4"/>
</dbReference>